<evidence type="ECO:0000313" key="9">
    <source>
        <dbReference type="Proteomes" id="UP000077755"/>
    </source>
</evidence>
<sequence>MGRVKLKIKRLENTSNRQVTYSKRRGGILKKAKELSILCDIEIVLLMFSPTGKPTMFTGARSNIEDVIARFAQLTPQERGKRKLESLEVLRKTFKKLDHDVNIDEFLCSSHQSIEEMSNHVGMLRAQVADVHKRLSYWSDPDKIDNIEHLRHMEESLSESLSQIRIHKENFRSHQLLQLDCTNQYQNGMHSSLMIGAMQESQPLSWLPSNENHQVILPAEPSYMQGRDPVCSRDISLPSYSGLFETGKETDIDNTGQIDNTRQESSLNEPSSTDCLKLQLSEHYPFHAYSNLNLANAGKLDAGTEANLQANPVSYHINNSYELPRPIYNHMHQNWIPESGSHIVPMFIESSYSKKMNEK</sequence>
<gene>
    <name evidence="8" type="ORF">DCAR_0518933</name>
</gene>
<accession>A0AAF0X4J3</accession>
<dbReference type="AlphaFoldDB" id="A0AAF0X4J3"/>
<dbReference type="Pfam" id="PF00319">
    <property type="entry name" value="SRF-TF"/>
    <property type="match status" value="1"/>
</dbReference>
<dbReference type="InterPro" id="IPR002100">
    <property type="entry name" value="TF_MADSbox"/>
</dbReference>
<dbReference type="GO" id="GO:0005634">
    <property type="term" value="C:nucleus"/>
    <property type="evidence" value="ECO:0007669"/>
    <property type="project" value="UniProtKB-SubCell"/>
</dbReference>
<dbReference type="PROSITE" id="PS50066">
    <property type="entry name" value="MADS_BOX_2"/>
    <property type="match status" value="1"/>
</dbReference>
<keyword evidence="5" id="KW-0539">Nucleus</keyword>
<keyword evidence="9" id="KW-1185">Reference proteome</keyword>
<dbReference type="PRINTS" id="PR00404">
    <property type="entry name" value="MADSDOMAIN"/>
</dbReference>
<keyword evidence="3" id="KW-0238">DNA-binding</keyword>
<dbReference type="Gene3D" id="3.40.1810.10">
    <property type="entry name" value="Transcription factor, MADS-box"/>
    <property type="match status" value="1"/>
</dbReference>
<protein>
    <recommendedName>
        <fullName evidence="7">MADS-box domain-containing protein</fullName>
    </recommendedName>
</protein>
<dbReference type="EMBL" id="CP093347">
    <property type="protein sequence ID" value="WOG99580.1"/>
    <property type="molecule type" value="Genomic_DNA"/>
</dbReference>
<reference evidence="8" key="1">
    <citation type="journal article" date="2016" name="Nat. Genet.">
        <title>A high-quality carrot genome assembly provides new insights into carotenoid accumulation and asterid genome evolution.</title>
        <authorList>
            <person name="Iorizzo M."/>
            <person name="Ellison S."/>
            <person name="Senalik D."/>
            <person name="Zeng P."/>
            <person name="Satapoomin P."/>
            <person name="Huang J."/>
            <person name="Bowman M."/>
            <person name="Iovene M."/>
            <person name="Sanseverino W."/>
            <person name="Cavagnaro P."/>
            <person name="Yildiz M."/>
            <person name="Macko-Podgorni A."/>
            <person name="Moranska E."/>
            <person name="Grzebelus E."/>
            <person name="Grzebelus D."/>
            <person name="Ashrafi H."/>
            <person name="Zheng Z."/>
            <person name="Cheng S."/>
            <person name="Spooner D."/>
            <person name="Van Deynze A."/>
            <person name="Simon P."/>
        </authorList>
    </citation>
    <scope>NUCLEOTIDE SEQUENCE</scope>
    <source>
        <tissue evidence="8">Leaf</tissue>
    </source>
</reference>
<organism evidence="8 9">
    <name type="scientific">Daucus carota subsp. sativus</name>
    <name type="common">Carrot</name>
    <dbReference type="NCBI Taxonomy" id="79200"/>
    <lineage>
        <taxon>Eukaryota</taxon>
        <taxon>Viridiplantae</taxon>
        <taxon>Streptophyta</taxon>
        <taxon>Embryophyta</taxon>
        <taxon>Tracheophyta</taxon>
        <taxon>Spermatophyta</taxon>
        <taxon>Magnoliopsida</taxon>
        <taxon>eudicotyledons</taxon>
        <taxon>Gunneridae</taxon>
        <taxon>Pentapetalae</taxon>
        <taxon>asterids</taxon>
        <taxon>campanulids</taxon>
        <taxon>Apiales</taxon>
        <taxon>Apiaceae</taxon>
        <taxon>Apioideae</taxon>
        <taxon>Scandiceae</taxon>
        <taxon>Daucinae</taxon>
        <taxon>Daucus</taxon>
        <taxon>Daucus sect. Daucus</taxon>
    </lineage>
</organism>
<dbReference type="InterPro" id="IPR050142">
    <property type="entry name" value="MADS-box/MEF2_TF"/>
</dbReference>
<dbReference type="PANTHER" id="PTHR48019">
    <property type="entry name" value="SERUM RESPONSE FACTOR HOMOLOG"/>
    <property type="match status" value="1"/>
</dbReference>
<evidence type="ECO:0000313" key="8">
    <source>
        <dbReference type="EMBL" id="WOG99580.1"/>
    </source>
</evidence>
<comment type="subcellular location">
    <subcellularLocation>
        <location evidence="1">Nucleus</location>
    </subcellularLocation>
</comment>
<dbReference type="GO" id="GO:0010152">
    <property type="term" value="P:pollen maturation"/>
    <property type="evidence" value="ECO:0007669"/>
    <property type="project" value="UniProtKB-ARBA"/>
</dbReference>
<keyword evidence="2" id="KW-0805">Transcription regulation</keyword>
<dbReference type="SUPFAM" id="SSF55455">
    <property type="entry name" value="SRF-like"/>
    <property type="match status" value="1"/>
</dbReference>
<evidence type="ECO:0000256" key="5">
    <source>
        <dbReference type="ARBA" id="ARBA00023242"/>
    </source>
</evidence>
<dbReference type="GO" id="GO:0046983">
    <property type="term" value="F:protein dimerization activity"/>
    <property type="evidence" value="ECO:0007669"/>
    <property type="project" value="InterPro"/>
</dbReference>
<dbReference type="Proteomes" id="UP000077755">
    <property type="component" value="Chromosome 5"/>
</dbReference>
<evidence type="ECO:0000256" key="1">
    <source>
        <dbReference type="ARBA" id="ARBA00004123"/>
    </source>
</evidence>
<feature type="compositionally biased region" description="Polar residues" evidence="6">
    <location>
        <begin position="253"/>
        <end position="270"/>
    </location>
</feature>
<feature type="region of interest" description="Disordered" evidence="6">
    <location>
        <begin position="246"/>
        <end position="270"/>
    </location>
</feature>
<evidence type="ECO:0000256" key="2">
    <source>
        <dbReference type="ARBA" id="ARBA00023015"/>
    </source>
</evidence>
<name>A0AAF0X4J3_DAUCS</name>
<evidence type="ECO:0000256" key="4">
    <source>
        <dbReference type="ARBA" id="ARBA00023163"/>
    </source>
</evidence>
<reference evidence="8" key="2">
    <citation type="submission" date="2022-03" db="EMBL/GenBank/DDBJ databases">
        <title>Draft title - Genomic analysis of global carrot germplasm unveils the trajectory of domestication and the origin of high carotenoid orange carrot.</title>
        <authorList>
            <person name="Iorizzo M."/>
            <person name="Ellison S."/>
            <person name="Senalik D."/>
            <person name="Macko-Podgorni A."/>
            <person name="Grzebelus D."/>
            <person name="Bostan H."/>
            <person name="Rolling W."/>
            <person name="Curaba J."/>
            <person name="Simon P."/>
        </authorList>
    </citation>
    <scope>NUCLEOTIDE SEQUENCE</scope>
    <source>
        <tissue evidence="8">Leaf</tissue>
    </source>
</reference>
<feature type="domain" description="MADS-box" evidence="7">
    <location>
        <begin position="1"/>
        <end position="61"/>
    </location>
</feature>
<dbReference type="GO" id="GO:0003677">
    <property type="term" value="F:DNA binding"/>
    <property type="evidence" value="ECO:0007669"/>
    <property type="project" value="UniProtKB-KW"/>
</dbReference>
<proteinExistence type="predicted"/>
<evidence type="ECO:0000256" key="3">
    <source>
        <dbReference type="ARBA" id="ARBA00023125"/>
    </source>
</evidence>
<dbReference type="SMART" id="SM00432">
    <property type="entry name" value="MADS"/>
    <property type="match status" value="1"/>
</dbReference>
<evidence type="ECO:0000256" key="6">
    <source>
        <dbReference type="SAM" id="MobiDB-lite"/>
    </source>
</evidence>
<dbReference type="InterPro" id="IPR036879">
    <property type="entry name" value="TF_MADSbox_sf"/>
</dbReference>
<keyword evidence="4" id="KW-0804">Transcription</keyword>
<dbReference type="GO" id="GO:0080092">
    <property type="term" value="P:regulation of pollen tube growth"/>
    <property type="evidence" value="ECO:0007669"/>
    <property type="project" value="UniProtKB-ARBA"/>
</dbReference>
<dbReference type="FunFam" id="3.40.1810.10:FF:000010">
    <property type="entry name" value="Agamous-like MADS-box protein AGL30"/>
    <property type="match status" value="1"/>
</dbReference>
<evidence type="ECO:0000259" key="7">
    <source>
        <dbReference type="PROSITE" id="PS50066"/>
    </source>
</evidence>